<evidence type="ECO:0000256" key="12">
    <source>
        <dbReference type="ARBA" id="ARBA00022842"/>
    </source>
</evidence>
<evidence type="ECO:0000256" key="10">
    <source>
        <dbReference type="ARBA" id="ARBA00022723"/>
    </source>
</evidence>
<keyword evidence="12" id="KW-0460">Magnesium</keyword>
<evidence type="ECO:0000256" key="7">
    <source>
        <dbReference type="ARBA" id="ARBA00011738"/>
    </source>
</evidence>
<sequence length="617" mass="67140">MSQEEIQSLKDVANKLRIHSVESTTAAGSGHPTSCSSMADIMSVLFFKTMKYTVSEPKAANNDRFVLSKGHAAPILYAAWAEAGLFPTSELMKLRKLESDLEGHPTPRLNFIDVATGSLGQGLSIACGMAYCGMHYDKSPYRTYCLMGDGESMEGNVWEAFNFAGFYKLDNLCAIIDVNRLGQSDPAPLGHDMEAYRLRLNSFGFHSIVVDGHDVGELIRAFDEAEKTKGKPTCILAKTYKGYNFPSVVNQENWHGKSLGLKSEEIIDHLKTLLKAPDASNPKIKSPVAVAPIVDISGIKLSKPPYYRIGDSLATREAYGTGLVKIAQDNDRVVALDGDMKNSTFSLNLRKVMPERHIECFICEQNLAGVGIGLACRDRTVVFVSTFACFLTRAYDNFRMGVISQTNVNVVGSHCGVSIGEDGPSQMALEDLSMFRSLPGCTIFYPSDAVSTERAVELAANTRGICYIRVSRPATKVIYPNDTIFAIGKSIVVKQTMSDKVLIIAGGITLQKALEAASELAQSGTNVRVMDIFTVKPVDKEGIIKNATECGNKILTVEDHYPEGGIGDAVLDVISMEDIKLKKLAVREVPRSGPPMVLLEKYGIGKQAVIDGVNSFI</sequence>
<keyword evidence="10" id="KW-0479">Metal-binding</keyword>
<evidence type="ECO:0000256" key="9">
    <source>
        <dbReference type="ARBA" id="ARBA00022679"/>
    </source>
</evidence>
<dbReference type="EC" id="2.2.1.1" evidence="8"/>
<dbReference type="CDD" id="cd02012">
    <property type="entry name" value="TPP_TK"/>
    <property type="match status" value="1"/>
</dbReference>
<evidence type="ECO:0000256" key="8">
    <source>
        <dbReference type="ARBA" id="ARBA00013152"/>
    </source>
</evidence>
<dbReference type="Gene3D" id="3.40.50.920">
    <property type="match status" value="1"/>
</dbReference>
<proteinExistence type="inferred from homology"/>
<dbReference type="NCBIfam" id="NF004559">
    <property type="entry name" value="PRK05899.2-5"/>
    <property type="match status" value="1"/>
</dbReference>
<evidence type="ECO:0000256" key="3">
    <source>
        <dbReference type="ARBA" id="ARBA00001941"/>
    </source>
</evidence>
<dbReference type="InterPro" id="IPR033248">
    <property type="entry name" value="Transketolase_C"/>
</dbReference>
<dbReference type="SMART" id="SM00861">
    <property type="entry name" value="Transket_pyr"/>
    <property type="match status" value="1"/>
</dbReference>
<keyword evidence="13" id="KW-0786">Thiamine pyrophosphate</keyword>
<evidence type="ECO:0000256" key="13">
    <source>
        <dbReference type="ARBA" id="ARBA00023052"/>
    </source>
</evidence>
<protein>
    <recommendedName>
        <fullName evidence="8">transketolase</fullName>
        <ecNumber evidence="8">2.2.1.1</ecNumber>
    </recommendedName>
</protein>
<dbReference type="GO" id="GO:0030976">
    <property type="term" value="F:thiamine pyrophosphate binding"/>
    <property type="evidence" value="ECO:0007669"/>
    <property type="project" value="TreeGrafter"/>
</dbReference>
<feature type="domain" description="Transketolase-like pyrimidine-binding" evidence="14">
    <location>
        <begin position="313"/>
        <end position="477"/>
    </location>
</feature>
<evidence type="ECO:0000256" key="4">
    <source>
        <dbReference type="ARBA" id="ARBA00001946"/>
    </source>
</evidence>
<evidence type="ECO:0000313" key="15">
    <source>
        <dbReference type="EMBL" id="CDW47735.1"/>
    </source>
</evidence>
<dbReference type="InterPro" id="IPR029061">
    <property type="entry name" value="THDP-binding"/>
</dbReference>
<dbReference type="GO" id="GO:0005737">
    <property type="term" value="C:cytoplasm"/>
    <property type="evidence" value="ECO:0007669"/>
    <property type="project" value="UniProtKB-ARBA"/>
</dbReference>
<reference evidence="15" key="1">
    <citation type="submission" date="2014-05" db="EMBL/GenBank/DDBJ databases">
        <authorList>
            <person name="Chronopoulou M."/>
        </authorList>
    </citation>
    <scope>NUCLEOTIDE SEQUENCE</scope>
    <source>
        <tissue evidence="15">Whole organism</tissue>
    </source>
</reference>
<dbReference type="InterPro" id="IPR051424">
    <property type="entry name" value="Transketolase-like"/>
</dbReference>
<comment type="cofactor">
    <cofactor evidence="5">
        <name>thiamine diphosphate</name>
        <dbReference type="ChEBI" id="CHEBI:58937"/>
    </cofactor>
</comment>
<dbReference type="InterPro" id="IPR005474">
    <property type="entry name" value="Transketolase_N"/>
</dbReference>
<comment type="cofactor">
    <cofactor evidence="2">
        <name>Mn(2+)</name>
        <dbReference type="ChEBI" id="CHEBI:29035"/>
    </cofactor>
</comment>
<comment type="cofactor">
    <cofactor evidence="1">
        <name>Ca(2+)</name>
        <dbReference type="ChEBI" id="CHEBI:29108"/>
    </cofactor>
</comment>
<organism evidence="15">
    <name type="scientific">Lepeophtheirus salmonis</name>
    <name type="common">Salmon louse</name>
    <name type="synonym">Caligus salmonis</name>
    <dbReference type="NCBI Taxonomy" id="72036"/>
    <lineage>
        <taxon>Eukaryota</taxon>
        <taxon>Metazoa</taxon>
        <taxon>Ecdysozoa</taxon>
        <taxon>Arthropoda</taxon>
        <taxon>Crustacea</taxon>
        <taxon>Multicrustacea</taxon>
        <taxon>Hexanauplia</taxon>
        <taxon>Copepoda</taxon>
        <taxon>Siphonostomatoida</taxon>
        <taxon>Caligidae</taxon>
        <taxon>Lepeophtheirus</taxon>
    </lineage>
</organism>
<dbReference type="InterPro" id="IPR009014">
    <property type="entry name" value="Transketo_C/PFOR_II"/>
</dbReference>
<accession>A0A0K2VBQ0</accession>
<dbReference type="CDD" id="cd07033">
    <property type="entry name" value="TPP_PYR_DXS_TK_like"/>
    <property type="match status" value="1"/>
</dbReference>
<keyword evidence="9" id="KW-0808">Transferase</keyword>
<evidence type="ECO:0000256" key="11">
    <source>
        <dbReference type="ARBA" id="ARBA00022837"/>
    </source>
</evidence>
<dbReference type="SUPFAM" id="SSF52518">
    <property type="entry name" value="Thiamin diphosphate-binding fold (THDP-binding)"/>
    <property type="match status" value="2"/>
</dbReference>
<dbReference type="FunFam" id="3.40.50.970:FF:000033">
    <property type="entry name" value="Transketolase isoform 1"/>
    <property type="match status" value="1"/>
</dbReference>
<dbReference type="PANTHER" id="PTHR43195:SF1">
    <property type="entry name" value="FI06132P-RELATED"/>
    <property type="match status" value="1"/>
</dbReference>
<dbReference type="SUPFAM" id="SSF52922">
    <property type="entry name" value="TK C-terminal domain-like"/>
    <property type="match status" value="1"/>
</dbReference>
<dbReference type="InterPro" id="IPR020826">
    <property type="entry name" value="Transketolase_BS"/>
</dbReference>
<name>A0A0K2VBQ0_LEPSM</name>
<dbReference type="OrthoDB" id="10267175at2759"/>
<comment type="similarity">
    <text evidence="6">Belongs to the transketolase family.</text>
</comment>
<comment type="cofactor">
    <cofactor evidence="4">
        <name>Mg(2+)</name>
        <dbReference type="ChEBI" id="CHEBI:18420"/>
    </cofactor>
</comment>
<dbReference type="GO" id="GO:0004802">
    <property type="term" value="F:transketolase activity"/>
    <property type="evidence" value="ECO:0007669"/>
    <property type="project" value="UniProtKB-EC"/>
</dbReference>
<dbReference type="Pfam" id="PF02780">
    <property type="entry name" value="Transketolase_C"/>
    <property type="match status" value="1"/>
</dbReference>
<dbReference type="Pfam" id="PF02779">
    <property type="entry name" value="Transket_pyr"/>
    <property type="match status" value="1"/>
</dbReference>
<dbReference type="InterPro" id="IPR005475">
    <property type="entry name" value="Transketolase-like_Pyr-bd"/>
</dbReference>
<dbReference type="EMBL" id="HACA01030374">
    <property type="protein sequence ID" value="CDW47735.1"/>
    <property type="molecule type" value="Transcribed_RNA"/>
</dbReference>
<evidence type="ECO:0000256" key="6">
    <source>
        <dbReference type="ARBA" id="ARBA00007131"/>
    </source>
</evidence>
<dbReference type="Pfam" id="PF00456">
    <property type="entry name" value="Transketolase_N"/>
    <property type="match status" value="1"/>
</dbReference>
<evidence type="ECO:0000259" key="14">
    <source>
        <dbReference type="SMART" id="SM00861"/>
    </source>
</evidence>
<dbReference type="GO" id="GO:0046872">
    <property type="term" value="F:metal ion binding"/>
    <property type="evidence" value="ECO:0007669"/>
    <property type="project" value="UniProtKB-KW"/>
</dbReference>
<dbReference type="Gene3D" id="3.40.50.970">
    <property type="match status" value="2"/>
</dbReference>
<dbReference type="FunFam" id="3.40.50.970:FF:000129">
    <property type="entry name" value="Transketolase"/>
    <property type="match status" value="1"/>
</dbReference>
<dbReference type="PANTHER" id="PTHR43195">
    <property type="entry name" value="TRANSKETOLASE"/>
    <property type="match status" value="1"/>
</dbReference>
<keyword evidence="11" id="KW-0106">Calcium</keyword>
<evidence type="ECO:0000256" key="2">
    <source>
        <dbReference type="ARBA" id="ARBA00001936"/>
    </source>
</evidence>
<evidence type="ECO:0000256" key="5">
    <source>
        <dbReference type="ARBA" id="ARBA00001964"/>
    </source>
</evidence>
<evidence type="ECO:0000256" key="1">
    <source>
        <dbReference type="ARBA" id="ARBA00001913"/>
    </source>
</evidence>
<dbReference type="PROSITE" id="PS00802">
    <property type="entry name" value="TRANSKETOLASE_2"/>
    <property type="match status" value="1"/>
</dbReference>
<dbReference type="AlphaFoldDB" id="A0A0K2VBQ0"/>
<comment type="subunit">
    <text evidence="7">Homodimer.</text>
</comment>
<comment type="cofactor">
    <cofactor evidence="3">
        <name>Co(2+)</name>
        <dbReference type="ChEBI" id="CHEBI:48828"/>
    </cofactor>
</comment>